<feature type="compositionally biased region" description="Basic and acidic residues" evidence="1">
    <location>
        <begin position="68"/>
        <end position="101"/>
    </location>
</feature>
<feature type="compositionally biased region" description="Polar residues" evidence="1">
    <location>
        <begin position="154"/>
        <end position="170"/>
    </location>
</feature>
<dbReference type="EMBL" id="KI925455">
    <property type="protein sequence ID" value="ETW86258.1"/>
    <property type="molecule type" value="Genomic_DNA"/>
</dbReference>
<evidence type="ECO:0000256" key="1">
    <source>
        <dbReference type="SAM" id="MobiDB-lite"/>
    </source>
</evidence>
<organism evidence="2 3">
    <name type="scientific">Heterobasidion irregulare (strain TC 32-1)</name>
    <dbReference type="NCBI Taxonomy" id="747525"/>
    <lineage>
        <taxon>Eukaryota</taxon>
        <taxon>Fungi</taxon>
        <taxon>Dikarya</taxon>
        <taxon>Basidiomycota</taxon>
        <taxon>Agaricomycotina</taxon>
        <taxon>Agaricomycetes</taxon>
        <taxon>Russulales</taxon>
        <taxon>Bondarzewiaceae</taxon>
        <taxon>Heterobasidion</taxon>
        <taxon>Heterobasidion annosum species complex</taxon>
    </lineage>
</organism>
<feature type="compositionally biased region" description="Low complexity" evidence="1">
    <location>
        <begin position="50"/>
        <end position="66"/>
    </location>
</feature>
<dbReference type="InParanoid" id="W4KK70"/>
<dbReference type="AlphaFoldDB" id="W4KK70"/>
<dbReference type="RefSeq" id="XP_009543014.1">
    <property type="nucleotide sequence ID" value="XM_009544719.1"/>
</dbReference>
<dbReference type="HOGENOM" id="CLU_064771_0_0_1"/>
<accession>W4KK70</accession>
<dbReference type="KEGG" id="hir:HETIRDRAFT_415213"/>
<dbReference type="STRING" id="747525.W4KK70"/>
<dbReference type="OrthoDB" id="3021720at2759"/>
<evidence type="ECO:0000313" key="2">
    <source>
        <dbReference type="EMBL" id="ETW86258.1"/>
    </source>
</evidence>
<evidence type="ECO:0000313" key="3">
    <source>
        <dbReference type="Proteomes" id="UP000030671"/>
    </source>
</evidence>
<reference evidence="2 3" key="1">
    <citation type="journal article" date="2012" name="New Phytol.">
        <title>Insight into trade-off between wood decay and parasitism from the genome of a fungal forest pathogen.</title>
        <authorList>
            <person name="Olson A."/>
            <person name="Aerts A."/>
            <person name="Asiegbu F."/>
            <person name="Belbahri L."/>
            <person name="Bouzid O."/>
            <person name="Broberg A."/>
            <person name="Canback B."/>
            <person name="Coutinho P.M."/>
            <person name="Cullen D."/>
            <person name="Dalman K."/>
            <person name="Deflorio G."/>
            <person name="van Diepen L.T."/>
            <person name="Dunand C."/>
            <person name="Duplessis S."/>
            <person name="Durling M."/>
            <person name="Gonthier P."/>
            <person name="Grimwood J."/>
            <person name="Fossdal C.G."/>
            <person name="Hansson D."/>
            <person name="Henrissat B."/>
            <person name="Hietala A."/>
            <person name="Himmelstrand K."/>
            <person name="Hoffmeister D."/>
            <person name="Hogberg N."/>
            <person name="James T.Y."/>
            <person name="Karlsson M."/>
            <person name="Kohler A."/>
            <person name="Kues U."/>
            <person name="Lee Y.H."/>
            <person name="Lin Y.C."/>
            <person name="Lind M."/>
            <person name="Lindquist E."/>
            <person name="Lombard V."/>
            <person name="Lucas S."/>
            <person name="Lunden K."/>
            <person name="Morin E."/>
            <person name="Murat C."/>
            <person name="Park J."/>
            <person name="Raffaello T."/>
            <person name="Rouze P."/>
            <person name="Salamov A."/>
            <person name="Schmutz J."/>
            <person name="Solheim H."/>
            <person name="Stahlberg J."/>
            <person name="Velez H."/>
            <person name="de Vries R.P."/>
            <person name="Wiebenga A."/>
            <person name="Woodward S."/>
            <person name="Yakovlev I."/>
            <person name="Garbelotto M."/>
            <person name="Martin F."/>
            <person name="Grigoriev I.V."/>
            <person name="Stenlid J."/>
        </authorList>
    </citation>
    <scope>NUCLEOTIDE SEQUENCE [LARGE SCALE GENOMIC DNA]</scope>
    <source>
        <strain evidence="2 3">TC 32-1</strain>
    </source>
</reference>
<feature type="region of interest" description="Disordered" evidence="1">
    <location>
        <begin position="1"/>
        <end position="114"/>
    </location>
</feature>
<gene>
    <name evidence="2" type="ORF">HETIRDRAFT_415213</name>
</gene>
<keyword evidence="3" id="KW-1185">Reference proteome</keyword>
<dbReference type="Proteomes" id="UP000030671">
    <property type="component" value="Unassembled WGS sequence"/>
</dbReference>
<dbReference type="GeneID" id="20673227"/>
<feature type="compositionally biased region" description="Low complexity" evidence="1">
    <location>
        <begin position="214"/>
        <end position="227"/>
    </location>
</feature>
<feature type="region of interest" description="Disordered" evidence="1">
    <location>
        <begin position="154"/>
        <end position="227"/>
    </location>
</feature>
<protein>
    <submittedName>
        <fullName evidence="2">Uncharacterized protein</fullName>
    </submittedName>
</protein>
<name>W4KK70_HETIT</name>
<proteinExistence type="predicted"/>
<dbReference type="eggNOG" id="ENOG502SXEW">
    <property type="taxonomic scope" value="Eukaryota"/>
</dbReference>
<sequence length="263" mass="30815">MSPTFEYDVPMRSSPSPIFPSNKRLSTYSSHPGKYSPSSRAADISRLLDPSYSSSSSSSSPTSVYVDHQGDLHDPDYRDFPAVHARDLASRRRPTWERYNDDDHEPFTTQDEDAYAYDADAFDERARLRAAARDIRRRSHEPPRRATTIPSYNHYQYSRSPFNDDASTPTEIKEKRVRRKLRSKSETRRESAWFVEEEYESPAMLEEEPQTKSEYTPTRTETPEWTPTCGQQFRRQWQALSLSLRFTIFRAQRKLRRKIHSST</sequence>
<feature type="compositionally biased region" description="Acidic residues" evidence="1">
    <location>
        <begin position="195"/>
        <end position="208"/>
    </location>
</feature>
<feature type="compositionally biased region" description="Acidic residues" evidence="1">
    <location>
        <begin position="102"/>
        <end position="114"/>
    </location>
</feature>